<evidence type="ECO:0000313" key="2">
    <source>
        <dbReference type="Proteomes" id="UP000813444"/>
    </source>
</evidence>
<dbReference type="SUPFAM" id="SSF51905">
    <property type="entry name" value="FAD/NAD(P)-binding domain"/>
    <property type="match status" value="1"/>
</dbReference>
<dbReference type="InterPro" id="IPR036188">
    <property type="entry name" value="FAD/NAD-bd_sf"/>
</dbReference>
<name>A0A8K0WJI1_9HYPO</name>
<organism evidence="1 2">
    <name type="scientific">Stachybotrys elegans</name>
    <dbReference type="NCBI Taxonomy" id="80388"/>
    <lineage>
        <taxon>Eukaryota</taxon>
        <taxon>Fungi</taxon>
        <taxon>Dikarya</taxon>
        <taxon>Ascomycota</taxon>
        <taxon>Pezizomycotina</taxon>
        <taxon>Sordariomycetes</taxon>
        <taxon>Hypocreomycetidae</taxon>
        <taxon>Hypocreales</taxon>
        <taxon>Stachybotryaceae</taxon>
        <taxon>Stachybotrys</taxon>
    </lineage>
</organism>
<accession>A0A8K0WJI1</accession>
<comment type="caution">
    <text evidence="1">The sequence shown here is derived from an EMBL/GenBank/DDBJ whole genome shotgun (WGS) entry which is preliminary data.</text>
</comment>
<protein>
    <recommendedName>
        <fullName evidence="3">FAD dependent oxidoreductase domain-containing protein</fullName>
    </recommendedName>
</protein>
<sequence length="102" mass="10662">MEPVMIKAAAGWVNPRESIIAAIKEYLRLGGDIGDVRGLVTEKILEISGGKAKVIGVKTADGPSHRADQLIYATGAFTTSNPGLLHGIDTQITQGLPSHIGS</sequence>
<gene>
    <name evidence="1" type="ORF">B0I35DRAFT_485523</name>
</gene>
<reference evidence="1" key="1">
    <citation type="journal article" date="2021" name="Nat. Commun.">
        <title>Genetic determinants of endophytism in the Arabidopsis root mycobiome.</title>
        <authorList>
            <person name="Mesny F."/>
            <person name="Miyauchi S."/>
            <person name="Thiergart T."/>
            <person name="Pickel B."/>
            <person name="Atanasova L."/>
            <person name="Karlsson M."/>
            <person name="Huettel B."/>
            <person name="Barry K.W."/>
            <person name="Haridas S."/>
            <person name="Chen C."/>
            <person name="Bauer D."/>
            <person name="Andreopoulos W."/>
            <person name="Pangilinan J."/>
            <person name="LaButti K."/>
            <person name="Riley R."/>
            <person name="Lipzen A."/>
            <person name="Clum A."/>
            <person name="Drula E."/>
            <person name="Henrissat B."/>
            <person name="Kohler A."/>
            <person name="Grigoriev I.V."/>
            <person name="Martin F.M."/>
            <person name="Hacquard S."/>
        </authorList>
    </citation>
    <scope>NUCLEOTIDE SEQUENCE</scope>
    <source>
        <strain evidence="1">MPI-CAGE-CH-0235</strain>
    </source>
</reference>
<dbReference type="EMBL" id="JAGPNK010000044">
    <property type="protein sequence ID" value="KAH7302963.1"/>
    <property type="molecule type" value="Genomic_DNA"/>
</dbReference>
<dbReference type="Proteomes" id="UP000813444">
    <property type="component" value="Unassembled WGS sequence"/>
</dbReference>
<proteinExistence type="predicted"/>
<dbReference type="Gene3D" id="3.50.50.60">
    <property type="entry name" value="FAD/NAD(P)-binding domain"/>
    <property type="match status" value="1"/>
</dbReference>
<evidence type="ECO:0008006" key="3">
    <source>
        <dbReference type="Google" id="ProtNLM"/>
    </source>
</evidence>
<keyword evidence="2" id="KW-1185">Reference proteome</keyword>
<evidence type="ECO:0000313" key="1">
    <source>
        <dbReference type="EMBL" id="KAH7302963.1"/>
    </source>
</evidence>
<dbReference type="AlphaFoldDB" id="A0A8K0WJI1"/>